<comment type="caution">
    <text evidence="1">The sequence shown here is derived from an EMBL/GenBank/DDBJ whole genome shotgun (WGS) entry which is preliminary data.</text>
</comment>
<dbReference type="HOGENOM" id="CLU_2631923_0_0_9"/>
<protein>
    <submittedName>
        <fullName evidence="1">Uncharacterized protein</fullName>
    </submittedName>
</protein>
<keyword evidence="4" id="KW-1185">Reference proteome</keyword>
<name>A7VZ50_9FIRM</name>
<dbReference type="Proteomes" id="UP000003490">
    <property type="component" value="Unassembled WGS sequence"/>
</dbReference>
<reference evidence="1 3" key="1">
    <citation type="submission" date="2007-08" db="EMBL/GenBank/DDBJ databases">
        <title>Draft genome sequence of Clostridium leptum (DSM 753).</title>
        <authorList>
            <person name="Sudarsanam P."/>
            <person name="Ley R."/>
            <person name="Guruge J."/>
            <person name="Turnbaugh P.J."/>
            <person name="Mahowald M."/>
            <person name="Liep D."/>
            <person name="Gordon J."/>
        </authorList>
    </citation>
    <scope>NUCLEOTIDE SEQUENCE [LARGE SCALE GENOMIC DNA]</scope>
    <source>
        <strain evidence="1 3">DSM 753</strain>
    </source>
</reference>
<reference evidence="1 3" key="2">
    <citation type="submission" date="2007-08" db="EMBL/GenBank/DDBJ databases">
        <authorList>
            <person name="Fulton L."/>
            <person name="Clifton S."/>
            <person name="Fulton B."/>
            <person name="Xu J."/>
            <person name="Minx P."/>
            <person name="Pepin K.H."/>
            <person name="Johnson M."/>
            <person name="Thiruvilangam P."/>
            <person name="Bhonagiri V."/>
            <person name="Nash W.E."/>
            <person name="Wang C."/>
            <person name="Mardis E.R."/>
            <person name="Wilson R.K."/>
        </authorList>
    </citation>
    <scope>NUCLEOTIDE SEQUENCE [LARGE SCALE GENOMIC DNA]</scope>
    <source>
        <strain evidence="1 3">DSM 753</strain>
    </source>
</reference>
<dbReference type="EMBL" id="ABCB02000021">
    <property type="protein sequence ID" value="EDO59828.1"/>
    <property type="molecule type" value="Genomic_DNA"/>
</dbReference>
<dbReference type="EMBL" id="NOXF01000002">
    <property type="protein sequence ID" value="PEQ25338.1"/>
    <property type="molecule type" value="Genomic_DNA"/>
</dbReference>
<evidence type="ECO:0000313" key="4">
    <source>
        <dbReference type="Proteomes" id="UP000220611"/>
    </source>
</evidence>
<dbReference type="Proteomes" id="UP000220611">
    <property type="component" value="Unassembled WGS sequence"/>
</dbReference>
<proteinExistence type="predicted"/>
<evidence type="ECO:0000313" key="3">
    <source>
        <dbReference type="Proteomes" id="UP000003490"/>
    </source>
</evidence>
<evidence type="ECO:0000313" key="2">
    <source>
        <dbReference type="EMBL" id="PEQ25338.1"/>
    </source>
</evidence>
<sequence length="77" mass="8735">MGFQRPLTVSRLGKSQDFASSVYDAARLCVLSLRSGFSPLKRRRGKSGWQRSEKDPVLLTRKENVTIFGSSGRRRFT</sequence>
<organism evidence="1 3">
    <name type="scientific">[Clostridium] leptum DSM 753</name>
    <dbReference type="NCBI Taxonomy" id="428125"/>
    <lineage>
        <taxon>Bacteria</taxon>
        <taxon>Bacillati</taxon>
        <taxon>Bacillota</taxon>
        <taxon>Clostridia</taxon>
        <taxon>Eubacteriales</taxon>
        <taxon>Oscillospiraceae</taxon>
        <taxon>Oscillospiraceae incertae sedis</taxon>
    </lineage>
</organism>
<dbReference type="AlphaFoldDB" id="A7VZ50"/>
<evidence type="ECO:0000313" key="1">
    <source>
        <dbReference type="EMBL" id="EDO59828.1"/>
    </source>
</evidence>
<reference evidence="2 4" key="3">
    <citation type="submission" date="2017-07" db="EMBL/GenBank/DDBJ databases">
        <title>Prevalence of linear plasmids in Cutibacterium (Propionibacterium) acnes isolates obtained from prostatic tissue.</title>
        <authorList>
            <person name="Davidsson S."/>
            <person name="Carlsson J."/>
            <person name="Molling P."/>
            <person name="Andren O."/>
            <person name="Andersson S.-O."/>
            <person name="Brzuszkiewicz E."/>
            <person name="Poehlein A."/>
            <person name="Al-Zeer M."/>
            <person name="Brinkmann V."/>
            <person name="Scavenius C."/>
            <person name="Nazipi S."/>
            <person name="Soderquist B."/>
            <person name="Bruggemann H."/>
        </authorList>
    </citation>
    <scope>NUCLEOTIDE SEQUENCE [LARGE SCALE GENOMIC DNA]</scope>
    <source>
        <strain evidence="2 4">DSM 753</strain>
    </source>
</reference>
<gene>
    <name evidence="2" type="ORF">CH238_04755</name>
    <name evidence="1" type="ORF">CLOLEP_03879</name>
</gene>
<accession>A7VZ50</accession>